<accession>A0A0F9IXY5</accession>
<feature type="domain" description="ATP-dependent DNA ligase family profile" evidence="22">
    <location>
        <begin position="283"/>
        <end position="417"/>
    </location>
</feature>
<dbReference type="PROSITE" id="PS50160">
    <property type="entry name" value="DNA_LIGASE_A3"/>
    <property type="match status" value="1"/>
</dbReference>
<name>A0A0F9IXY5_9ZZZZ</name>
<dbReference type="InterPro" id="IPR014144">
    <property type="entry name" value="LigD_PE_domain"/>
</dbReference>
<dbReference type="AlphaFoldDB" id="A0A0F9IXY5"/>
<evidence type="ECO:0000256" key="17">
    <source>
        <dbReference type="ARBA" id="ARBA00023211"/>
    </source>
</evidence>
<dbReference type="CDD" id="cd07971">
    <property type="entry name" value="OBF_DNA_ligase_LigD"/>
    <property type="match status" value="1"/>
</dbReference>
<evidence type="ECO:0000256" key="20">
    <source>
        <dbReference type="ARBA" id="ARBA00034003"/>
    </source>
</evidence>
<dbReference type="InterPro" id="IPR014143">
    <property type="entry name" value="NHEJ_ligase_prk"/>
</dbReference>
<dbReference type="Gene3D" id="3.90.920.10">
    <property type="entry name" value="DNA primase, PRIM domain"/>
    <property type="match status" value="1"/>
</dbReference>
<keyword evidence="11" id="KW-0269">Exonuclease</keyword>
<keyword evidence="3" id="KW-0436">Ligase</keyword>
<keyword evidence="5" id="KW-0548">Nucleotidyltransferase</keyword>
<evidence type="ECO:0000256" key="6">
    <source>
        <dbReference type="ARBA" id="ARBA00022722"/>
    </source>
</evidence>
<keyword evidence="7" id="KW-0479">Metal-binding</keyword>
<evidence type="ECO:0000256" key="16">
    <source>
        <dbReference type="ARBA" id="ARBA00023204"/>
    </source>
</evidence>
<evidence type="ECO:0000256" key="10">
    <source>
        <dbReference type="ARBA" id="ARBA00022801"/>
    </source>
</evidence>
<evidence type="ECO:0000256" key="2">
    <source>
        <dbReference type="ARBA" id="ARBA00012727"/>
    </source>
</evidence>
<keyword evidence="18" id="KW-0511">Multifunctional enzyme</keyword>
<dbReference type="GO" id="GO:0005524">
    <property type="term" value="F:ATP binding"/>
    <property type="evidence" value="ECO:0007669"/>
    <property type="project" value="UniProtKB-KW"/>
</dbReference>
<dbReference type="Pfam" id="PF21686">
    <property type="entry name" value="LigD_Prim-Pol"/>
    <property type="match status" value="1"/>
</dbReference>
<dbReference type="PANTHER" id="PTHR42705:SF3">
    <property type="entry name" value="ATP-DEPENDENT DNA LIGASE"/>
    <property type="match status" value="1"/>
</dbReference>
<dbReference type="NCBIfam" id="TIGR02778">
    <property type="entry name" value="ligD_pol"/>
    <property type="match status" value="1"/>
</dbReference>
<evidence type="ECO:0000256" key="1">
    <source>
        <dbReference type="ARBA" id="ARBA00001936"/>
    </source>
</evidence>
<evidence type="ECO:0000256" key="7">
    <source>
        <dbReference type="ARBA" id="ARBA00022723"/>
    </source>
</evidence>
<evidence type="ECO:0000256" key="14">
    <source>
        <dbReference type="ARBA" id="ARBA00023125"/>
    </source>
</evidence>
<evidence type="ECO:0000256" key="19">
    <source>
        <dbReference type="ARBA" id="ARBA00029943"/>
    </source>
</evidence>
<dbReference type="InterPro" id="IPR012310">
    <property type="entry name" value="DNA_ligase_ATP-dep_cent"/>
</dbReference>
<keyword evidence="9" id="KW-0227">DNA damage</keyword>
<keyword evidence="17" id="KW-0464">Manganese</keyword>
<dbReference type="SUPFAM" id="SSF56091">
    <property type="entry name" value="DNA ligase/mRNA capping enzyme, catalytic domain"/>
    <property type="match status" value="1"/>
</dbReference>
<dbReference type="InterPro" id="IPR012340">
    <property type="entry name" value="NA-bd_OB-fold"/>
</dbReference>
<dbReference type="EMBL" id="LAZR01011337">
    <property type="protein sequence ID" value="KKM62254.1"/>
    <property type="molecule type" value="Genomic_DNA"/>
</dbReference>
<keyword evidence="12" id="KW-0067">ATP-binding</keyword>
<evidence type="ECO:0000256" key="4">
    <source>
        <dbReference type="ARBA" id="ARBA00022679"/>
    </source>
</evidence>
<evidence type="ECO:0000256" key="12">
    <source>
        <dbReference type="ARBA" id="ARBA00022840"/>
    </source>
</evidence>
<sequence length="811" mass="91919">MNLDEYNRKRNFKNSPEPEGEHSLQTNLHRFVVQRHKARKLHYDLRLEIDGTLKSWAVPKGPSMNPNDKRLAVRTEDHPLDYLTFQGSIPKGNYGAGDMQIWDHGTFSIDRSEIDLSASGQLDKGNLKLIMNGKNLLGKFALVHTGDIKGKESWLLIKKRDDYATNFLYDSEFLIENKQDKDLSGENTIRPQRIIKPMLASVSKNIFNDPEWIFELKWDGYRVLAHISEKGVLLQSRNGIDLNRKFEILASELEQVTHEVILDGEVVVVDSNGVSRFGELQNYPEAEGQLQFYVFDMLYLNGHSMLDLPLVDRKSLIPKVLSGLQISRYCDHIEGMGTALFSKASDVGMEGVMAKNKNSTYTPGARTEQWLKVKSVEDIDALICGYTDPVESSNTFGSLILGIRNKGKLTYIGNCGSGFSEMQRSELWKQFQPFKIDSKPFESSPRLKGRKPNWMSPAIECEVKFSERTKNGLLRNPVFKRIIGSIVGMESIVDMEKSKPVEQTKFKSQSGDFIKVDGFSVPISNLEKIYWPKSGMTKYDLIDYYLAIGDIMVPHLKGRPQSLHRHPNGIEDEGFYQKDFENAPEWMQSIRIYSKSSSRDIEYLVCNTSASLLYLANLGCIEINPWNSSQGSLDAPDYGIIDLDPPEGMSFGTVCKIALEFKNVIDTLRIPGFCKTSGSKGLHIYVPTGGKYTYEEVRNFIKLLCHIVEQRLPDMATLERRIKNRDGKVYLDYLQNRKGHTIASVYSVRPLPTAPVSAPITWDEINDDLSPRTFTIKNLPERIAKVGNLFAPVLTNVLDMEKALNDVESML</sequence>
<dbReference type="Gene3D" id="3.30.470.30">
    <property type="entry name" value="DNA ligase/mRNA capping enzyme"/>
    <property type="match status" value="1"/>
</dbReference>
<dbReference type="InterPro" id="IPR016059">
    <property type="entry name" value="DNA_ligase_ATP-dep_CS"/>
</dbReference>
<dbReference type="GO" id="GO:0003887">
    <property type="term" value="F:DNA-directed DNA polymerase activity"/>
    <property type="evidence" value="ECO:0007669"/>
    <property type="project" value="UniProtKB-KW"/>
</dbReference>
<dbReference type="PANTHER" id="PTHR42705">
    <property type="entry name" value="BIFUNCTIONAL NON-HOMOLOGOUS END JOINING PROTEIN LIGD"/>
    <property type="match status" value="1"/>
</dbReference>
<keyword evidence="8" id="KW-0547">Nucleotide-binding</keyword>
<dbReference type="GO" id="GO:0046872">
    <property type="term" value="F:metal ion binding"/>
    <property type="evidence" value="ECO:0007669"/>
    <property type="project" value="UniProtKB-KW"/>
</dbReference>
<dbReference type="Gene3D" id="3.30.1490.70">
    <property type="match status" value="1"/>
</dbReference>
<evidence type="ECO:0000256" key="11">
    <source>
        <dbReference type="ARBA" id="ARBA00022839"/>
    </source>
</evidence>
<dbReference type="Pfam" id="PF01068">
    <property type="entry name" value="DNA_ligase_A_M"/>
    <property type="match status" value="1"/>
</dbReference>
<evidence type="ECO:0000256" key="15">
    <source>
        <dbReference type="ARBA" id="ARBA00023172"/>
    </source>
</evidence>
<reference evidence="23" key="1">
    <citation type="journal article" date="2015" name="Nature">
        <title>Complex archaea that bridge the gap between prokaryotes and eukaryotes.</title>
        <authorList>
            <person name="Spang A."/>
            <person name="Saw J.H."/>
            <person name="Jorgensen S.L."/>
            <person name="Zaremba-Niedzwiedzka K."/>
            <person name="Martijn J."/>
            <person name="Lind A.E."/>
            <person name="van Eijk R."/>
            <person name="Schleper C."/>
            <person name="Guy L."/>
            <person name="Ettema T.J."/>
        </authorList>
    </citation>
    <scope>NUCLEOTIDE SEQUENCE</scope>
</reference>
<evidence type="ECO:0000313" key="23">
    <source>
        <dbReference type="EMBL" id="KKM62254.1"/>
    </source>
</evidence>
<comment type="catalytic activity">
    <reaction evidence="20">
        <text>ATP + (deoxyribonucleotide)n-3'-hydroxyl + 5'-phospho-(deoxyribonucleotide)m = (deoxyribonucleotide)n+m + AMP + diphosphate.</text>
        <dbReference type="EC" id="6.5.1.1"/>
    </reaction>
</comment>
<dbReference type="GO" id="GO:0006281">
    <property type="term" value="P:DNA repair"/>
    <property type="evidence" value="ECO:0007669"/>
    <property type="project" value="UniProtKB-KW"/>
</dbReference>
<evidence type="ECO:0000259" key="22">
    <source>
        <dbReference type="PROSITE" id="PS50160"/>
    </source>
</evidence>
<dbReference type="GO" id="GO:0004527">
    <property type="term" value="F:exonuclease activity"/>
    <property type="evidence" value="ECO:0007669"/>
    <property type="project" value="UniProtKB-KW"/>
</dbReference>
<evidence type="ECO:0000256" key="5">
    <source>
        <dbReference type="ARBA" id="ARBA00022695"/>
    </source>
</evidence>
<keyword evidence="13" id="KW-0239">DNA-directed DNA polymerase</keyword>
<evidence type="ECO:0000256" key="18">
    <source>
        <dbReference type="ARBA" id="ARBA00023268"/>
    </source>
</evidence>
<keyword evidence="16" id="KW-0234">DNA repair</keyword>
<dbReference type="InterPro" id="IPR014146">
    <property type="entry name" value="LigD_ligase_dom"/>
</dbReference>
<dbReference type="EC" id="6.5.1.1" evidence="2"/>
<evidence type="ECO:0000256" key="8">
    <source>
        <dbReference type="ARBA" id="ARBA00022741"/>
    </source>
</evidence>
<gene>
    <name evidence="23" type="ORF">LCGC14_1523530</name>
</gene>
<proteinExistence type="predicted"/>
<keyword evidence="15" id="KW-0233">DNA recombination</keyword>
<dbReference type="GO" id="GO:0003910">
    <property type="term" value="F:DNA ligase (ATP) activity"/>
    <property type="evidence" value="ECO:0007669"/>
    <property type="project" value="UniProtKB-EC"/>
</dbReference>
<dbReference type="NCBIfam" id="TIGR02776">
    <property type="entry name" value="NHEJ_ligase_prk"/>
    <property type="match status" value="1"/>
</dbReference>
<dbReference type="Pfam" id="PF13298">
    <property type="entry name" value="LigD_N"/>
    <property type="match status" value="1"/>
</dbReference>
<dbReference type="GO" id="GO:0006310">
    <property type="term" value="P:DNA recombination"/>
    <property type="evidence" value="ECO:0007669"/>
    <property type="project" value="UniProtKB-KW"/>
</dbReference>
<dbReference type="InterPro" id="IPR052171">
    <property type="entry name" value="NHEJ_LigD"/>
</dbReference>
<keyword evidence="14" id="KW-0238">DNA-binding</keyword>
<dbReference type="GO" id="GO:0003677">
    <property type="term" value="F:DNA binding"/>
    <property type="evidence" value="ECO:0007669"/>
    <property type="project" value="UniProtKB-KW"/>
</dbReference>
<dbReference type="NCBIfam" id="TIGR02777">
    <property type="entry name" value="LigD_PE_dom"/>
    <property type="match status" value="1"/>
</dbReference>
<dbReference type="SUPFAM" id="SSF50249">
    <property type="entry name" value="Nucleic acid-binding proteins"/>
    <property type="match status" value="1"/>
</dbReference>
<dbReference type="NCBIfam" id="TIGR02779">
    <property type="entry name" value="NHEJ_ligase_lig"/>
    <property type="match status" value="1"/>
</dbReference>
<keyword evidence="10" id="KW-0378">Hydrolase</keyword>
<keyword evidence="6" id="KW-0540">Nuclease</keyword>
<dbReference type="PROSITE" id="PS00333">
    <property type="entry name" value="DNA_LIGASE_A2"/>
    <property type="match status" value="1"/>
</dbReference>
<feature type="region of interest" description="Disordered" evidence="21">
    <location>
        <begin position="1"/>
        <end position="23"/>
    </location>
</feature>
<evidence type="ECO:0000256" key="13">
    <source>
        <dbReference type="ARBA" id="ARBA00022932"/>
    </source>
</evidence>
<dbReference type="InterPro" id="IPR012309">
    <property type="entry name" value="DNA_ligase_ATP-dep_C"/>
</dbReference>
<dbReference type="Pfam" id="PF04679">
    <property type="entry name" value="DNA_ligase_A_C"/>
    <property type="match status" value="1"/>
</dbReference>
<dbReference type="CDD" id="cd04865">
    <property type="entry name" value="LigD_Pol_like_2"/>
    <property type="match status" value="1"/>
</dbReference>
<protein>
    <recommendedName>
        <fullName evidence="2">DNA ligase (ATP)</fullName>
        <ecNumber evidence="2">6.5.1.1</ecNumber>
    </recommendedName>
    <alternativeName>
        <fullName evidence="19">NHEJ DNA polymerase</fullName>
    </alternativeName>
</protein>
<dbReference type="InterPro" id="IPR014145">
    <property type="entry name" value="LigD_pol_dom"/>
</dbReference>
<dbReference type="CDD" id="cd07906">
    <property type="entry name" value="Adenylation_DNA_ligase_LigD_LigC"/>
    <property type="match status" value="1"/>
</dbReference>
<keyword evidence="4" id="KW-0808">Transferase</keyword>
<comment type="cofactor">
    <cofactor evidence="1">
        <name>Mn(2+)</name>
        <dbReference type="ChEBI" id="CHEBI:29035"/>
    </cofactor>
</comment>
<evidence type="ECO:0000256" key="21">
    <source>
        <dbReference type="SAM" id="MobiDB-lite"/>
    </source>
</evidence>
<evidence type="ECO:0000256" key="9">
    <source>
        <dbReference type="ARBA" id="ARBA00022763"/>
    </source>
</evidence>
<comment type="caution">
    <text evidence="23">The sequence shown here is derived from an EMBL/GenBank/DDBJ whole genome shotgun (WGS) entry which is preliminary data.</text>
</comment>
<evidence type="ECO:0000256" key="3">
    <source>
        <dbReference type="ARBA" id="ARBA00022598"/>
    </source>
</evidence>
<dbReference type="Gene3D" id="2.40.50.140">
    <property type="entry name" value="Nucleic acid-binding proteins"/>
    <property type="match status" value="1"/>
</dbReference>
<organism evidence="23">
    <name type="scientific">marine sediment metagenome</name>
    <dbReference type="NCBI Taxonomy" id="412755"/>
    <lineage>
        <taxon>unclassified sequences</taxon>
        <taxon>metagenomes</taxon>
        <taxon>ecological metagenomes</taxon>
    </lineage>
</organism>